<feature type="domain" description="EF-hand" evidence="7">
    <location>
        <begin position="477"/>
        <end position="512"/>
    </location>
</feature>
<dbReference type="PROSITE" id="PS00018">
    <property type="entry name" value="EF_HAND_1"/>
    <property type="match status" value="1"/>
</dbReference>
<evidence type="ECO:0000256" key="6">
    <source>
        <dbReference type="RuleBase" id="RU004273"/>
    </source>
</evidence>
<accession>A0A8E0RVL2</accession>
<dbReference type="InterPro" id="IPR051134">
    <property type="entry name" value="PPP_phosphatase"/>
</dbReference>
<dbReference type="Gene3D" id="3.60.21.10">
    <property type="match status" value="1"/>
</dbReference>
<dbReference type="SMART" id="SM00156">
    <property type="entry name" value="PP2Ac"/>
    <property type="match status" value="1"/>
</dbReference>
<dbReference type="Pfam" id="PF13833">
    <property type="entry name" value="EF-hand_8"/>
    <property type="match status" value="1"/>
</dbReference>
<dbReference type="InterPro" id="IPR002048">
    <property type="entry name" value="EF_hand_dom"/>
</dbReference>
<dbReference type="Gene3D" id="1.10.238.10">
    <property type="entry name" value="EF-hand"/>
    <property type="match status" value="1"/>
</dbReference>
<evidence type="ECO:0000256" key="5">
    <source>
        <dbReference type="ARBA" id="ARBA00023211"/>
    </source>
</evidence>
<name>A0A8E0RVL2_9TREM</name>
<evidence type="ECO:0000256" key="4">
    <source>
        <dbReference type="ARBA" id="ARBA00022837"/>
    </source>
</evidence>
<comment type="cofactor">
    <cofactor evidence="1">
        <name>Mn(2+)</name>
        <dbReference type="ChEBI" id="CHEBI:29035"/>
    </cofactor>
</comment>
<dbReference type="OrthoDB" id="442428at2759"/>
<evidence type="ECO:0000313" key="8">
    <source>
        <dbReference type="EMBL" id="KAA0190467.1"/>
    </source>
</evidence>
<dbReference type="PANTHER" id="PTHR45668:SF3">
    <property type="entry name" value="SERINE_THREONINE-PROTEIN PHOSPHATASE RDGC"/>
    <property type="match status" value="1"/>
</dbReference>
<protein>
    <recommendedName>
        <fullName evidence="6">Serine/threonine-protein phosphatase</fullName>
        <ecNumber evidence="6">3.1.3.16</ecNumber>
    </recommendedName>
</protein>
<keyword evidence="5" id="KW-0464">Manganese</keyword>
<feature type="domain" description="EF-hand" evidence="7">
    <location>
        <begin position="351"/>
        <end position="386"/>
    </location>
</feature>
<evidence type="ECO:0000259" key="7">
    <source>
        <dbReference type="PROSITE" id="PS50222"/>
    </source>
</evidence>
<dbReference type="SUPFAM" id="SSF47473">
    <property type="entry name" value="EF-hand"/>
    <property type="match status" value="1"/>
</dbReference>
<comment type="similarity">
    <text evidence="2 6">Belongs to the PPP phosphatase family.</text>
</comment>
<dbReference type="GO" id="GO:0005509">
    <property type="term" value="F:calcium ion binding"/>
    <property type="evidence" value="ECO:0007669"/>
    <property type="project" value="InterPro"/>
</dbReference>
<dbReference type="InterPro" id="IPR011992">
    <property type="entry name" value="EF-hand-dom_pair"/>
</dbReference>
<sequence length="526" mass="59836">AKSANLNKRSEDVWEESILPSIAANYQGPSLTFPLDMAQVNEMIITFTQSKRYNARYIFQLLNEARQVLSGRPNIQRISTSISRQITVVGDLHGHFTDLCAILQKNGMPDVINPYLFNGDFVDRGRLSLETFVLLLALMIVRPTAVYLNRGNHEDHYLNCQYGFIKELQKKYRSSAGPLVRCFSDIYSYLPIATIIDDHIFVCHGGISDKTDIKILDNFDRLSLQDLLWSDPNTMLGVSMNDQRGLGCFFGPDISKEFLRKNGFKLLIRSHECKPEGFEWTHGGAVLTIFSASNYYTEGSNKGAYCRILPDGSVEHFQYLSTGGKKQKTMLQRVNLAEEAALTDLKQKITTHSNELNNEFRIADQDGTGTISLKKWCQIMEKVLNLKLPWRTLQPHLCKMIQDTYQVEYKTTFQKIMVSHTVAKASSTVTEELYKNRDTLEGIFRAIDKDQSGESLCQLSIEEFVAACCRLPNCRTLTEDSIADMARSIDLNKDGQIDFNEFLETFRLVECDHDRLSQREGSSDII</sequence>
<keyword evidence="3" id="KW-0479">Metal-binding</keyword>
<dbReference type="PRINTS" id="PR00114">
    <property type="entry name" value="STPHPHTASE"/>
</dbReference>
<dbReference type="InterPro" id="IPR029052">
    <property type="entry name" value="Metallo-depent_PP-like"/>
</dbReference>
<evidence type="ECO:0000256" key="1">
    <source>
        <dbReference type="ARBA" id="ARBA00001936"/>
    </source>
</evidence>
<dbReference type="PROSITE" id="PS50222">
    <property type="entry name" value="EF_HAND_2"/>
    <property type="match status" value="3"/>
</dbReference>
<evidence type="ECO:0000256" key="2">
    <source>
        <dbReference type="ARBA" id="ARBA00008294"/>
    </source>
</evidence>
<comment type="caution">
    <text evidence="8">The sequence shown here is derived from an EMBL/GenBank/DDBJ whole genome shotgun (WGS) entry which is preliminary data.</text>
</comment>
<keyword evidence="9" id="KW-1185">Reference proteome</keyword>
<dbReference type="SMART" id="SM00054">
    <property type="entry name" value="EFh"/>
    <property type="match status" value="3"/>
</dbReference>
<reference evidence="8" key="1">
    <citation type="submission" date="2019-05" db="EMBL/GenBank/DDBJ databases">
        <title>Annotation for the trematode Fasciolopsis buski.</title>
        <authorList>
            <person name="Choi Y.-J."/>
        </authorList>
    </citation>
    <scope>NUCLEOTIDE SEQUENCE</scope>
    <source>
        <strain evidence="8">HT</strain>
        <tissue evidence="8">Whole worm</tissue>
    </source>
</reference>
<keyword evidence="4" id="KW-0106">Calcium</keyword>
<dbReference type="Proteomes" id="UP000728185">
    <property type="component" value="Unassembled WGS sequence"/>
</dbReference>
<feature type="non-terminal residue" evidence="8">
    <location>
        <position position="1"/>
    </location>
</feature>
<dbReference type="GO" id="GO:0004722">
    <property type="term" value="F:protein serine/threonine phosphatase activity"/>
    <property type="evidence" value="ECO:0007669"/>
    <property type="project" value="UniProtKB-EC"/>
</dbReference>
<dbReference type="InterPro" id="IPR004843">
    <property type="entry name" value="Calcineurin-like_PHP"/>
</dbReference>
<dbReference type="Pfam" id="PF00149">
    <property type="entry name" value="Metallophos"/>
    <property type="match status" value="1"/>
</dbReference>
<evidence type="ECO:0000313" key="9">
    <source>
        <dbReference type="Proteomes" id="UP000728185"/>
    </source>
</evidence>
<dbReference type="PANTHER" id="PTHR45668">
    <property type="entry name" value="SERINE/THREONINE-PROTEIN PHOSPHATASE 5-RELATED"/>
    <property type="match status" value="1"/>
</dbReference>
<proteinExistence type="inferred from homology"/>
<dbReference type="Pfam" id="PF13499">
    <property type="entry name" value="EF-hand_7"/>
    <property type="match status" value="1"/>
</dbReference>
<dbReference type="AlphaFoldDB" id="A0A8E0RVL2"/>
<keyword evidence="6" id="KW-0378">Hydrolase</keyword>
<dbReference type="PROSITE" id="PS00125">
    <property type="entry name" value="SER_THR_PHOSPHATASE"/>
    <property type="match status" value="1"/>
</dbReference>
<dbReference type="EC" id="3.1.3.16" evidence="6"/>
<dbReference type="CDD" id="cd00051">
    <property type="entry name" value="EFh"/>
    <property type="match status" value="1"/>
</dbReference>
<dbReference type="SUPFAM" id="SSF56300">
    <property type="entry name" value="Metallo-dependent phosphatases"/>
    <property type="match status" value="1"/>
</dbReference>
<gene>
    <name evidence="8" type="ORF">FBUS_07800</name>
</gene>
<organism evidence="8 9">
    <name type="scientific">Fasciolopsis buskii</name>
    <dbReference type="NCBI Taxonomy" id="27845"/>
    <lineage>
        <taxon>Eukaryota</taxon>
        <taxon>Metazoa</taxon>
        <taxon>Spiralia</taxon>
        <taxon>Lophotrochozoa</taxon>
        <taxon>Platyhelminthes</taxon>
        <taxon>Trematoda</taxon>
        <taxon>Digenea</taxon>
        <taxon>Plagiorchiida</taxon>
        <taxon>Echinostomata</taxon>
        <taxon>Echinostomatoidea</taxon>
        <taxon>Fasciolidae</taxon>
        <taxon>Fasciolopsis</taxon>
    </lineage>
</organism>
<dbReference type="EMBL" id="LUCM01007036">
    <property type="protein sequence ID" value="KAA0190467.1"/>
    <property type="molecule type" value="Genomic_DNA"/>
</dbReference>
<comment type="catalytic activity">
    <reaction evidence="6">
        <text>O-phospho-L-threonyl-[protein] + H2O = L-threonyl-[protein] + phosphate</text>
        <dbReference type="Rhea" id="RHEA:47004"/>
        <dbReference type="Rhea" id="RHEA-COMP:11060"/>
        <dbReference type="Rhea" id="RHEA-COMP:11605"/>
        <dbReference type="ChEBI" id="CHEBI:15377"/>
        <dbReference type="ChEBI" id="CHEBI:30013"/>
        <dbReference type="ChEBI" id="CHEBI:43474"/>
        <dbReference type="ChEBI" id="CHEBI:61977"/>
        <dbReference type="EC" id="3.1.3.16"/>
    </reaction>
</comment>
<dbReference type="InterPro" id="IPR006186">
    <property type="entry name" value="Ser/Thr-sp_prot-phosphatase"/>
</dbReference>
<feature type="domain" description="EF-hand" evidence="7">
    <location>
        <begin position="435"/>
        <end position="474"/>
    </location>
</feature>
<evidence type="ECO:0000256" key="3">
    <source>
        <dbReference type="ARBA" id="ARBA00022723"/>
    </source>
</evidence>
<dbReference type="InterPro" id="IPR018247">
    <property type="entry name" value="EF_Hand_1_Ca_BS"/>
</dbReference>